<dbReference type="GO" id="GO:0006396">
    <property type="term" value="P:RNA processing"/>
    <property type="evidence" value="ECO:0007669"/>
    <property type="project" value="InterPro"/>
</dbReference>
<comment type="subcellular location">
    <subcellularLocation>
        <location evidence="1">Nucleus</location>
    </subcellularLocation>
</comment>
<feature type="domain" description="HTH La-type RNA-binding" evidence="7">
    <location>
        <begin position="1"/>
        <end position="91"/>
    </location>
</feature>
<keyword evidence="2 4" id="KW-0694">RNA-binding</keyword>
<dbReference type="InterPro" id="IPR000504">
    <property type="entry name" value="RRM_dom"/>
</dbReference>
<dbReference type="InterPro" id="IPR012677">
    <property type="entry name" value="Nucleotide-bd_a/b_plait_sf"/>
</dbReference>
<feature type="region of interest" description="Disordered" evidence="5">
    <location>
        <begin position="191"/>
        <end position="260"/>
    </location>
</feature>
<dbReference type="PROSITE" id="PS50102">
    <property type="entry name" value="RRM"/>
    <property type="match status" value="1"/>
</dbReference>
<dbReference type="GO" id="GO:0003729">
    <property type="term" value="F:mRNA binding"/>
    <property type="evidence" value="ECO:0007669"/>
    <property type="project" value="TreeGrafter"/>
</dbReference>
<dbReference type="CDD" id="cd12291">
    <property type="entry name" value="RRM1_La"/>
    <property type="match status" value="1"/>
</dbReference>
<dbReference type="STRING" id="4829.A0A163KWW6"/>
<dbReference type="PANTHER" id="PTHR22792">
    <property type="entry name" value="LUPUS LA PROTEIN-RELATED"/>
    <property type="match status" value="1"/>
</dbReference>
<sequence>MSATTESKIRKQVEFYFSDSNLPFDKYLWEESKKNDGWIPIKTIANFKKMKMISEDLDTVVAALKAEPSDLIEVNDEQQVRRKTEVKQQDHESRSIYAKPFAIETATEDSTADLLNLQDEIQDFFEQHGKVLCVRMRKENVRGGAFKGSVFVEFSTPEEAEKVAAMELEFKGNKLDLKTKAAYKAIKAEQYKDAPPSKFRPKFRFNAFKENQHQGNKQRGGKRGHSDKAKKDDSKRQRTEEDKAEATTEDKTEDKAEAEQ</sequence>
<dbReference type="Pfam" id="PF05383">
    <property type="entry name" value="La"/>
    <property type="match status" value="1"/>
</dbReference>
<evidence type="ECO:0000256" key="3">
    <source>
        <dbReference type="ARBA" id="ARBA00023242"/>
    </source>
</evidence>
<dbReference type="EMBL" id="LT553503">
    <property type="protein sequence ID" value="SAM01130.1"/>
    <property type="molecule type" value="Genomic_DNA"/>
</dbReference>
<dbReference type="SMART" id="SM00715">
    <property type="entry name" value="LA"/>
    <property type="match status" value="1"/>
</dbReference>
<dbReference type="Pfam" id="PF00076">
    <property type="entry name" value="RRM_1"/>
    <property type="match status" value="1"/>
</dbReference>
<dbReference type="GO" id="GO:0005634">
    <property type="term" value="C:nucleus"/>
    <property type="evidence" value="ECO:0007669"/>
    <property type="project" value="UniProtKB-SubCell"/>
</dbReference>
<dbReference type="InterPro" id="IPR036388">
    <property type="entry name" value="WH-like_DNA-bd_sf"/>
</dbReference>
<evidence type="ECO:0000259" key="7">
    <source>
        <dbReference type="PROSITE" id="PS50961"/>
    </source>
</evidence>
<dbReference type="GO" id="GO:1990904">
    <property type="term" value="C:ribonucleoprotein complex"/>
    <property type="evidence" value="ECO:0007669"/>
    <property type="project" value="InterPro"/>
</dbReference>
<dbReference type="Gene3D" id="3.30.70.330">
    <property type="match status" value="1"/>
</dbReference>
<dbReference type="InterPro" id="IPR036390">
    <property type="entry name" value="WH_DNA-bd_sf"/>
</dbReference>
<dbReference type="SUPFAM" id="SSF46785">
    <property type="entry name" value="Winged helix' DNA-binding domain"/>
    <property type="match status" value="1"/>
</dbReference>
<evidence type="ECO:0008006" key="10">
    <source>
        <dbReference type="Google" id="ProtNLM"/>
    </source>
</evidence>
<dbReference type="SUPFAM" id="SSF54928">
    <property type="entry name" value="RNA-binding domain, RBD"/>
    <property type="match status" value="1"/>
</dbReference>
<dbReference type="InParanoid" id="A0A163KWW6"/>
<evidence type="ECO:0000313" key="9">
    <source>
        <dbReference type="Proteomes" id="UP000078561"/>
    </source>
</evidence>
<dbReference type="InterPro" id="IPR002344">
    <property type="entry name" value="Lupus_La"/>
</dbReference>
<evidence type="ECO:0000313" key="8">
    <source>
        <dbReference type="EMBL" id="SAM01130.1"/>
    </source>
</evidence>
<gene>
    <name evidence="8" type="primary">ABSGL_06867.1 scaffold 8678</name>
</gene>
<evidence type="ECO:0000256" key="2">
    <source>
        <dbReference type="ARBA" id="ARBA00022884"/>
    </source>
</evidence>
<name>A0A163KWW6_ABSGL</name>
<dbReference type="AlphaFoldDB" id="A0A163KWW6"/>
<dbReference type="PRINTS" id="PR00302">
    <property type="entry name" value="LUPUSLA"/>
</dbReference>
<dbReference type="InterPro" id="IPR035979">
    <property type="entry name" value="RBD_domain_sf"/>
</dbReference>
<dbReference type="InterPro" id="IPR045180">
    <property type="entry name" value="La_dom_prot"/>
</dbReference>
<keyword evidence="9" id="KW-1185">Reference proteome</keyword>
<dbReference type="Proteomes" id="UP000078561">
    <property type="component" value="Unassembled WGS sequence"/>
</dbReference>
<dbReference type="FunCoup" id="A0A163KWW6">
    <property type="interactions" value="54"/>
</dbReference>
<evidence type="ECO:0000256" key="5">
    <source>
        <dbReference type="SAM" id="MobiDB-lite"/>
    </source>
</evidence>
<dbReference type="PROSITE" id="PS50961">
    <property type="entry name" value="HTH_LA"/>
    <property type="match status" value="1"/>
</dbReference>
<protein>
    <recommendedName>
        <fullName evidence="10">HTH La-type RNA-binding domain-containing protein</fullName>
    </recommendedName>
</protein>
<dbReference type="OrthoDB" id="439993at2759"/>
<evidence type="ECO:0000259" key="6">
    <source>
        <dbReference type="PROSITE" id="PS50102"/>
    </source>
</evidence>
<evidence type="ECO:0000256" key="4">
    <source>
        <dbReference type="PROSITE-ProRule" id="PRU00332"/>
    </source>
</evidence>
<dbReference type="Gene3D" id="1.10.10.10">
    <property type="entry name" value="Winged helix-like DNA-binding domain superfamily/Winged helix DNA-binding domain"/>
    <property type="match status" value="1"/>
</dbReference>
<dbReference type="OMA" id="WRIYEAN"/>
<reference evidence="8" key="1">
    <citation type="submission" date="2016-04" db="EMBL/GenBank/DDBJ databases">
        <authorList>
            <person name="Evans L.H."/>
            <person name="Alamgir A."/>
            <person name="Owens N."/>
            <person name="Weber N.D."/>
            <person name="Virtaneva K."/>
            <person name="Barbian K."/>
            <person name="Babar A."/>
            <person name="Rosenke K."/>
        </authorList>
    </citation>
    <scope>NUCLEOTIDE SEQUENCE [LARGE SCALE GENOMIC DNA]</scope>
    <source>
        <strain evidence="8">CBS 101.48</strain>
    </source>
</reference>
<keyword evidence="3" id="KW-0539">Nucleus</keyword>
<accession>A0A163KWW6</accession>
<dbReference type="InterPro" id="IPR006630">
    <property type="entry name" value="La_HTH"/>
</dbReference>
<dbReference type="PANTHER" id="PTHR22792:SF140">
    <property type="entry name" value="ACHILLES, ISOFORM A"/>
    <property type="match status" value="1"/>
</dbReference>
<organism evidence="8">
    <name type="scientific">Absidia glauca</name>
    <name type="common">Pin mould</name>
    <dbReference type="NCBI Taxonomy" id="4829"/>
    <lineage>
        <taxon>Eukaryota</taxon>
        <taxon>Fungi</taxon>
        <taxon>Fungi incertae sedis</taxon>
        <taxon>Mucoromycota</taxon>
        <taxon>Mucoromycotina</taxon>
        <taxon>Mucoromycetes</taxon>
        <taxon>Mucorales</taxon>
        <taxon>Cunninghamellaceae</taxon>
        <taxon>Absidia</taxon>
    </lineage>
</organism>
<dbReference type="SMART" id="SM00360">
    <property type="entry name" value="RRM"/>
    <property type="match status" value="1"/>
</dbReference>
<feature type="domain" description="RRM" evidence="6">
    <location>
        <begin position="94"/>
        <end position="193"/>
    </location>
</feature>
<feature type="compositionally biased region" description="Basic and acidic residues" evidence="5">
    <location>
        <begin position="224"/>
        <end position="260"/>
    </location>
</feature>
<proteinExistence type="predicted"/>
<evidence type="ECO:0000256" key="1">
    <source>
        <dbReference type="ARBA" id="ARBA00004123"/>
    </source>
</evidence>